<dbReference type="Pfam" id="PF07730">
    <property type="entry name" value="HisKA_3"/>
    <property type="match status" value="1"/>
</dbReference>
<dbReference type="PANTHER" id="PTHR24421:SF10">
    <property type="entry name" value="NITRATE_NITRITE SENSOR PROTEIN NARQ"/>
    <property type="match status" value="1"/>
</dbReference>
<protein>
    <recommendedName>
        <fullName evidence="2">histidine kinase</fullName>
        <ecNumber evidence="2">2.7.13.3</ecNumber>
    </recommendedName>
</protein>
<evidence type="ECO:0000313" key="11">
    <source>
        <dbReference type="EMBL" id="PXX64201.1"/>
    </source>
</evidence>
<reference evidence="11 12" key="1">
    <citation type="submission" date="2018-05" db="EMBL/GenBank/DDBJ databases">
        <title>Genomic Encyclopedia of Type Strains, Phase IV (KMG-IV): sequencing the most valuable type-strain genomes for metagenomic binning, comparative biology and taxonomic classification.</title>
        <authorList>
            <person name="Goeker M."/>
        </authorList>
    </citation>
    <scope>NUCLEOTIDE SEQUENCE [LARGE SCALE GENOMIC DNA]</scope>
    <source>
        <strain evidence="11 12">DSM 44704</strain>
    </source>
</reference>
<dbReference type="GO" id="GO:0046983">
    <property type="term" value="F:protein dimerization activity"/>
    <property type="evidence" value="ECO:0007669"/>
    <property type="project" value="InterPro"/>
</dbReference>
<comment type="caution">
    <text evidence="11">The sequence shown here is derived from an EMBL/GenBank/DDBJ whole genome shotgun (WGS) entry which is preliminary data.</text>
</comment>
<evidence type="ECO:0000256" key="1">
    <source>
        <dbReference type="ARBA" id="ARBA00000085"/>
    </source>
</evidence>
<dbReference type="OrthoDB" id="227596at2"/>
<keyword evidence="9" id="KW-0812">Transmembrane</keyword>
<dbReference type="InterPro" id="IPR050482">
    <property type="entry name" value="Sensor_HK_TwoCompSys"/>
</dbReference>
<keyword evidence="12" id="KW-1185">Reference proteome</keyword>
<dbReference type="SUPFAM" id="SSF55874">
    <property type="entry name" value="ATPase domain of HSP90 chaperone/DNA topoisomerase II/histidine kinase"/>
    <property type="match status" value="1"/>
</dbReference>
<feature type="transmembrane region" description="Helical" evidence="9">
    <location>
        <begin position="134"/>
        <end position="159"/>
    </location>
</feature>
<keyword evidence="3" id="KW-0597">Phosphoprotein</keyword>
<accession>A0A318KE04</accession>
<evidence type="ECO:0000256" key="6">
    <source>
        <dbReference type="ARBA" id="ARBA00022777"/>
    </source>
</evidence>
<keyword evidence="4" id="KW-0808">Transferase</keyword>
<dbReference type="GO" id="GO:0005524">
    <property type="term" value="F:ATP binding"/>
    <property type="evidence" value="ECO:0007669"/>
    <property type="project" value="UniProtKB-KW"/>
</dbReference>
<evidence type="ECO:0000256" key="7">
    <source>
        <dbReference type="ARBA" id="ARBA00022840"/>
    </source>
</evidence>
<dbReference type="InterPro" id="IPR011712">
    <property type="entry name" value="Sig_transdc_His_kin_sub3_dim/P"/>
</dbReference>
<dbReference type="Gene3D" id="3.30.565.10">
    <property type="entry name" value="Histidine kinase-like ATPase, C-terminal domain"/>
    <property type="match status" value="1"/>
</dbReference>
<evidence type="ECO:0000256" key="8">
    <source>
        <dbReference type="ARBA" id="ARBA00023012"/>
    </source>
</evidence>
<keyword evidence="8" id="KW-0902">Two-component regulatory system</keyword>
<evidence type="ECO:0000256" key="2">
    <source>
        <dbReference type="ARBA" id="ARBA00012438"/>
    </source>
</evidence>
<dbReference type="InterPro" id="IPR036890">
    <property type="entry name" value="HATPase_C_sf"/>
</dbReference>
<evidence type="ECO:0000256" key="3">
    <source>
        <dbReference type="ARBA" id="ARBA00022553"/>
    </source>
</evidence>
<dbReference type="EMBL" id="QJKF01000005">
    <property type="protein sequence ID" value="PXX64201.1"/>
    <property type="molecule type" value="Genomic_DNA"/>
</dbReference>
<feature type="transmembrane region" description="Helical" evidence="9">
    <location>
        <begin position="56"/>
        <end position="74"/>
    </location>
</feature>
<dbReference type="GO" id="GO:0000155">
    <property type="term" value="F:phosphorelay sensor kinase activity"/>
    <property type="evidence" value="ECO:0007669"/>
    <property type="project" value="InterPro"/>
</dbReference>
<proteinExistence type="predicted"/>
<evidence type="ECO:0000313" key="12">
    <source>
        <dbReference type="Proteomes" id="UP000247569"/>
    </source>
</evidence>
<keyword evidence="5" id="KW-0547">Nucleotide-binding</keyword>
<dbReference type="RefSeq" id="WP_051186951.1">
    <property type="nucleotide sequence ID" value="NZ_QJKF01000005.1"/>
</dbReference>
<keyword evidence="9" id="KW-0472">Membrane</keyword>
<dbReference type="CDD" id="cd16917">
    <property type="entry name" value="HATPase_UhpB-NarQ-NarX-like"/>
    <property type="match status" value="1"/>
</dbReference>
<comment type="catalytic activity">
    <reaction evidence="1">
        <text>ATP + protein L-histidine = ADP + protein N-phospho-L-histidine.</text>
        <dbReference type="EC" id="2.7.13.3"/>
    </reaction>
</comment>
<feature type="transmembrane region" description="Helical" evidence="9">
    <location>
        <begin position="179"/>
        <end position="198"/>
    </location>
</feature>
<dbReference type="GO" id="GO:0016020">
    <property type="term" value="C:membrane"/>
    <property type="evidence" value="ECO:0007669"/>
    <property type="project" value="InterPro"/>
</dbReference>
<evidence type="ECO:0000256" key="9">
    <source>
        <dbReference type="SAM" id="Phobius"/>
    </source>
</evidence>
<evidence type="ECO:0000256" key="5">
    <source>
        <dbReference type="ARBA" id="ARBA00022741"/>
    </source>
</evidence>
<dbReference type="Gene3D" id="1.20.5.1930">
    <property type="match status" value="1"/>
</dbReference>
<gene>
    <name evidence="11" type="ORF">DFR70_105386</name>
</gene>
<feature type="transmembrane region" description="Helical" evidence="9">
    <location>
        <begin position="86"/>
        <end position="105"/>
    </location>
</feature>
<sequence length="443" mass="47079">MGVIGVSTPVREPRRVARACRRLVDGARRFGARVADFARQPVASFLRRVEELPFDYPPSVIIAVDAALLLVAVGSAIQRHNYFPSALPILAVLLTSAFGPMYAFLGAMPRPATLGLFAMAAEALFLVQPVSPDLAPFVLVAAAGEVSAIAGLRVSVPIAAAMMLELVLFDMYGNLSQGLPSYLVSIAFGWMAGVLLQYQRRFLYQERGYQDIRATQAADEERRRIAREVHDVIAHSLSVTLLHLTAARHALQTDREVDEAVESLTEAEQLGRQAMADIRRTVGLLDARPSKHAPEPGVEDIASLVGDFAKAGLQVRYVCAKDLRAVSPAVGLALYRIGQESLANVVKHAPGAAAFVQVAVDASSAILTVDNTVPGGLPAQRGAGMGVSGMVQRAELLGGRMVAGPFDGGWSVRVAIPLAPTRAGFACAPGNWMPHGGPAIREA</sequence>
<dbReference type="Proteomes" id="UP000247569">
    <property type="component" value="Unassembled WGS sequence"/>
</dbReference>
<keyword evidence="7" id="KW-0067">ATP-binding</keyword>
<evidence type="ECO:0000259" key="10">
    <source>
        <dbReference type="Pfam" id="PF07730"/>
    </source>
</evidence>
<evidence type="ECO:0000256" key="4">
    <source>
        <dbReference type="ARBA" id="ARBA00022679"/>
    </source>
</evidence>
<keyword evidence="9" id="KW-1133">Transmembrane helix</keyword>
<keyword evidence="6 11" id="KW-0418">Kinase</keyword>
<dbReference type="EC" id="2.7.13.3" evidence="2"/>
<dbReference type="AlphaFoldDB" id="A0A318KE04"/>
<organism evidence="11 12">
    <name type="scientific">Nocardia tenerifensis</name>
    <dbReference type="NCBI Taxonomy" id="228006"/>
    <lineage>
        <taxon>Bacteria</taxon>
        <taxon>Bacillati</taxon>
        <taxon>Actinomycetota</taxon>
        <taxon>Actinomycetes</taxon>
        <taxon>Mycobacteriales</taxon>
        <taxon>Nocardiaceae</taxon>
        <taxon>Nocardia</taxon>
    </lineage>
</organism>
<feature type="domain" description="Signal transduction histidine kinase subgroup 3 dimerisation and phosphoacceptor" evidence="10">
    <location>
        <begin position="221"/>
        <end position="286"/>
    </location>
</feature>
<name>A0A318KE04_9NOCA</name>
<dbReference type="PANTHER" id="PTHR24421">
    <property type="entry name" value="NITRATE/NITRITE SENSOR PROTEIN NARX-RELATED"/>
    <property type="match status" value="1"/>
</dbReference>